<name>A0A2K9LN86_9GAMM</name>
<keyword evidence="3" id="KW-1185">Reference proteome</keyword>
<dbReference type="RefSeq" id="WP_101895117.1">
    <property type="nucleotide sequence ID" value="NZ_CP022684.1"/>
</dbReference>
<keyword evidence="2" id="KW-0808">Transferase</keyword>
<dbReference type="EMBL" id="CP022684">
    <property type="protein sequence ID" value="AUM13742.1"/>
    <property type="molecule type" value="Genomic_DNA"/>
</dbReference>
<gene>
    <name evidence="2" type="primary">pseH</name>
    <name evidence="2" type="ORF">Kalk_15500</name>
</gene>
<dbReference type="PANTHER" id="PTHR43415:SF3">
    <property type="entry name" value="GNAT-FAMILY ACETYLTRANSFERASE"/>
    <property type="match status" value="1"/>
</dbReference>
<dbReference type="PROSITE" id="PS51186">
    <property type="entry name" value="GNAT"/>
    <property type="match status" value="1"/>
</dbReference>
<proteinExistence type="predicted"/>
<dbReference type="InterPro" id="IPR016181">
    <property type="entry name" value="Acyl_CoA_acyltransferase"/>
</dbReference>
<sequence length="163" mass="18996">MTEWDLESVLAWRNHPEVRRFMFSRHEIELQEHKAWFEKASKQANRYLLVFEQDAQARGFVNLAVASGSIAEWGFYTDPSSPKGTGKALGNQLLSYAFGELKLHKLVGQVLAYNERSRNFHLRLGFQQEGILRQQHFDGEQYHDVYSYGMLASEWQQLQGENQ</sequence>
<dbReference type="AlphaFoldDB" id="A0A2K9LN86"/>
<dbReference type="KEGG" id="kak:Kalk_15500"/>
<dbReference type="GO" id="GO:0016747">
    <property type="term" value="F:acyltransferase activity, transferring groups other than amino-acyl groups"/>
    <property type="evidence" value="ECO:0007669"/>
    <property type="project" value="InterPro"/>
</dbReference>
<dbReference type="InterPro" id="IPR020036">
    <property type="entry name" value="PseH"/>
</dbReference>
<organism evidence="2 3">
    <name type="scientific">Ketobacter alkanivorans</name>
    <dbReference type="NCBI Taxonomy" id="1917421"/>
    <lineage>
        <taxon>Bacteria</taxon>
        <taxon>Pseudomonadati</taxon>
        <taxon>Pseudomonadota</taxon>
        <taxon>Gammaproteobacteria</taxon>
        <taxon>Pseudomonadales</taxon>
        <taxon>Ketobacteraceae</taxon>
        <taxon>Ketobacter</taxon>
    </lineage>
</organism>
<dbReference type="SUPFAM" id="SSF55729">
    <property type="entry name" value="Acyl-CoA N-acyltransferases (Nat)"/>
    <property type="match status" value="1"/>
</dbReference>
<evidence type="ECO:0000259" key="1">
    <source>
        <dbReference type="PROSITE" id="PS51186"/>
    </source>
</evidence>
<dbReference type="InterPro" id="IPR000182">
    <property type="entry name" value="GNAT_dom"/>
</dbReference>
<dbReference type="Gene3D" id="3.40.630.30">
    <property type="match status" value="1"/>
</dbReference>
<dbReference type="OrthoDB" id="5358891at2"/>
<dbReference type="PANTHER" id="PTHR43415">
    <property type="entry name" value="SPERMIDINE N(1)-ACETYLTRANSFERASE"/>
    <property type="match status" value="1"/>
</dbReference>
<accession>A0A2K9LN86</accession>
<reference evidence="3" key="1">
    <citation type="submission" date="2017-08" db="EMBL/GenBank/DDBJ databases">
        <title>Direct submision.</title>
        <authorList>
            <person name="Kim S.-J."/>
            <person name="Rhee S.-K."/>
        </authorList>
    </citation>
    <scope>NUCLEOTIDE SEQUENCE [LARGE SCALE GENOMIC DNA]</scope>
    <source>
        <strain evidence="3">GI5</strain>
    </source>
</reference>
<feature type="domain" description="N-acetyltransferase" evidence="1">
    <location>
        <begin position="1"/>
        <end position="153"/>
    </location>
</feature>
<dbReference type="Proteomes" id="UP000235116">
    <property type="component" value="Chromosome"/>
</dbReference>
<evidence type="ECO:0000313" key="2">
    <source>
        <dbReference type="EMBL" id="AUM13742.1"/>
    </source>
</evidence>
<dbReference type="NCBIfam" id="TIGR03585">
    <property type="entry name" value="PseH"/>
    <property type="match status" value="1"/>
</dbReference>
<protein>
    <submittedName>
        <fullName evidence="2">UDP-4-amino-4, 6-dideoxy-N-acetyl-beta-L-altrosamine N-acetyltransferase</fullName>
    </submittedName>
</protein>
<dbReference type="Pfam" id="PF13302">
    <property type="entry name" value="Acetyltransf_3"/>
    <property type="match status" value="1"/>
</dbReference>
<evidence type="ECO:0000313" key="3">
    <source>
        <dbReference type="Proteomes" id="UP000235116"/>
    </source>
</evidence>